<comment type="caution">
    <text evidence="1">The sequence shown here is derived from an EMBL/GenBank/DDBJ whole genome shotgun (WGS) entry which is preliminary data.</text>
</comment>
<dbReference type="Proteomes" id="UP000585614">
    <property type="component" value="Unassembled WGS sequence"/>
</dbReference>
<sequence>MMRITSPVSKKFFSLPERLVLIPSRNRNCCGSRGRALWPHCLRSGNHARTSQVRFTISTLPTGSPCGTTHVMNTIGTW</sequence>
<dbReference type="EMBL" id="JACAGC010000011">
    <property type="protein sequence ID" value="KAF6332751.1"/>
    <property type="molecule type" value="Genomic_DNA"/>
</dbReference>
<proteinExistence type="predicted"/>
<protein>
    <submittedName>
        <fullName evidence="1">Centrosomal protein 164</fullName>
    </submittedName>
</protein>
<evidence type="ECO:0000313" key="1">
    <source>
        <dbReference type="EMBL" id="KAF6332751.1"/>
    </source>
</evidence>
<dbReference type="AlphaFoldDB" id="A0A7J7W638"/>
<accession>A0A7J7W638</accession>
<reference evidence="1 2" key="1">
    <citation type="journal article" date="2020" name="Nature">
        <title>Six reference-quality genomes reveal evolution of bat adaptations.</title>
        <authorList>
            <person name="Jebb D."/>
            <person name="Huang Z."/>
            <person name="Pippel M."/>
            <person name="Hughes G.M."/>
            <person name="Lavrichenko K."/>
            <person name="Devanna P."/>
            <person name="Winkler S."/>
            <person name="Jermiin L.S."/>
            <person name="Skirmuntt E.C."/>
            <person name="Katzourakis A."/>
            <person name="Burkitt-Gray L."/>
            <person name="Ray D.A."/>
            <person name="Sullivan K.A.M."/>
            <person name="Roscito J.G."/>
            <person name="Kirilenko B.M."/>
            <person name="Davalos L.M."/>
            <person name="Corthals A.P."/>
            <person name="Power M.L."/>
            <person name="Jones G."/>
            <person name="Ransome R.D."/>
            <person name="Dechmann D.K.N."/>
            <person name="Locatelli A.G."/>
            <person name="Puechmaille S.J."/>
            <person name="Fedrigo O."/>
            <person name="Jarvis E.D."/>
            <person name="Hiller M."/>
            <person name="Vernes S.C."/>
            <person name="Myers E.W."/>
            <person name="Teeling E.C."/>
        </authorList>
    </citation>
    <scope>NUCLEOTIDE SEQUENCE [LARGE SCALE GENOMIC DNA]</scope>
    <source>
        <strain evidence="1">MRhiFer1</strain>
        <tissue evidence="1">Lung</tissue>
    </source>
</reference>
<name>A0A7J7W638_RHIFE</name>
<gene>
    <name evidence="1" type="ORF">mRhiFer1_002685</name>
</gene>
<organism evidence="1 2">
    <name type="scientific">Rhinolophus ferrumequinum</name>
    <name type="common">Greater horseshoe bat</name>
    <dbReference type="NCBI Taxonomy" id="59479"/>
    <lineage>
        <taxon>Eukaryota</taxon>
        <taxon>Metazoa</taxon>
        <taxon>Chordata</taxon>
        <taxon>Craniata</taxon>
        <taxon>Vertebrata</taxon>
        <taxon>Euteleostomi</taxon>
        <taxon>Mammalia</taxon>
        <taxon>Eutheria</taxon>
        <taxon>Laurasiatheria</taxon>
        <taxon>Chiroptera</taxon>
        <taxon>Yinpterochiroptera</taxon>
        <taxon>Rhinolophoidea</taxon>
        <taxon>Rhinolophidae</taxon>
        <taxon>Rhinolophinae</taxon>
        <taxon>Rhinolophus</taxon>
    </lineage>
</organism>
<evidence type="ECO:0000313" key="2">
    <source>
        <dbReference type="Proteomes" id="UP000585614"/>
    </source>
</evidence>